<reference evidence="2" key="1">
    <citation type="submission" date="2021-02" db="EMBL/GenBank/DDBJ databases">
        <title>First Annotated Genome of the Yellow-green Alga Tribonema minus.</title>
        <authorList>
            <person name="Mahan K.M."/>
        </authorList>
    </citation>
    <scope>NUCLEOTIDE SEQUENCE</scope>
    <source>
        <strain evidence="2">UTEX B ZZ1240</strain>
    </source>
</reference>
<gene>
    <name evidence="2" type="ORF">JKP88DRAFT_255895</name>
</gene>
<keyword evidence="3" id="KW-1185">Reference proteome</keyword>
<dbReference type="EMBL" id="JAFCMP010000230">
    <property type="protein sequence ID" value="KAG5182647.1"/>
    <property type="molecule type" value="Genomic_DNA"/>
</dbReference>
<organism evidence="2 3">
    <name type="scientific">Tribonema minus</name>
    <dbReference type="NCBI Taxonomy" id="303371"/>
    <lineage>
        <taxon>Eukaryota</taxon>
        <taxon>Sar</taxon>
        <taxon>Stramenopiles</taxon>
        <taxon>Ochrophyta</taxon>
        <taxon>PX clade</taxon>
        <taxon>Xanthophyceae</taxon>
        <taxon>Tribonematales</taxon>
        <taxon>Tribonemataceae</taxon>
        <taxon>Tribonema</taxon>
    </lineage>
</organism>
<evidence type="ECO:0000313" key="3">
    <source>
        <dbReference type="Proteomes" id="UP000664859"/>
    </source>
</evidence>
<keyword evidence="1" id="KW-0472">Membrane</keyword>
<feature type="transmembrane region" description="Helical" evidence="1">
    <location>
        <begin position="224"/>
        <end position="245"/>
    </location>
</feature>
<feature type="transmembrane region" description="Helical" evidence="1">
    <location>
        <begin position="12"/>
        <end position="30"/>
    </location>
</feature>
<evidence type="ECO:0000256" key="1">
    <source>
        <dbReference type="SAM" id="Phobius"/>
    </source>
</evidence>
<accession>A0A835YYZ8</accession>
<feature type="non-terminal residue" evidence="2">
    <location>
        <position position="329"/>
    </location>
</feature>
<protein>
    <submittedName>
        <fullName evidence="2">Uncharacterized protein</fullName>
    </submittedName>
</protein>
<feature type="transmembrane region" description="Helical" evidence="1">
    <location>
        <begin position="36"/>
        <end position="58"/>
    </location>
</feature>
<dbReference type="Proteomes" id="UP000664859">
    <property type="component" value="Unassembled WGS sequence"/>
</dbReference>
<comment type="caution">
    <text evidence="2">The sequence shown here is derived from an EMBL/GenBank/DDBJ whole genome shotgun (WGS) entry which is preliminary data.</text>
</comment>
<sequence length="329" mass="35618">RVHRAFLPISQFWCFRAAVTCVAAAAHGVGSEPQEHAILAFMAVFAGLIAGAVVAAYLCNGQGVTVTVAACVFSTLRWGNVTISICSDHQVMRVVASLLHDLRVSGLEHSPEVPDVFAHPTSLPLQAIVATAICMSVRKCWQPGPENGHGELSTNSQMTRAAANIKLTLRGIAHKFCASTLPRRAAYGAMWLEPGRCYGVVGLLASTIYLIFHQGRERIVATKMLMIIAIFMHSMTCLSPVGGALKSARGVRIILDTASIIYFSLLLRVYRPEPSSPALLPTTTSGVPHELAHVVQQVMHVYSTEPEGLCIHKRRNREVVATNACRFVL</sequence>
<evidence type="ECO:0000313" key="2">
    <source>
        <dbReference type="EMBL" id="KAG5182647.1"/>
    </source>
</evidence>
<keyword evidence="1" id="KW-1133">Transmembrane helix</keyword>
<keyword evidence="1" id="KW-0812">Transmembrane</keyword>
<proteinExistence type="predicted"/>
<dbReference type="AlphaFoldDB" id="A0A835YYZ8"/>
<name>A0A835YYZ8_9STRA</name>